<name>A0ABD0N8C9_CIRMR</name>
<feature type="non-terminal residue" evidence="2">
    <location>
        <position position="152"/>
    </location>
</feature>
<proteinExistence type="predicted"/>
<evidence type="ECO:0000313" key="3">
    <source>
        <dbReference type="Proteomes" id="UP001529510"/>
    </source>
</evidence>
<evidence type="ECO:0000256" key="1">
    <source>
        <dbReference type="SAM" id="MobiDB-lite"/>
    </source>
</evidence>
<dbReference type="EMBL" id="JAMKFB020000023">
    <property type="protein sequence ID" value="KAL0157867.1"/>
    <property type="molecule type" value="Genomic_DNA"/>
</dbReference>
<reference evidence="2 3" key="1">
    <citation type="submission" date="2024-05" db="EMBL/GenBank/DDBJ databases">
        <title>Genome sequencing and assembly of Indian major carp, Cirrhinus mrigala (Hamilton, 1822).</title>
        <authorList>
            <person name="Mohindra V."/>
            <person name="Chowdhury L.M."/>
            <person name="Lal K."/>
            <person name="Jena J.K."/>
        </authorList>
    </citation>
    <scope>NUCLEOTIDE SEQUENCE [LARGE SCALE GENOMIC DNA]</scope>
    <source>
        <strain evidence="2">CM1030</strain>
        <tissue evidence="2">Blood</tissue>
    </source>
</reference>
<dbReference type="AlphaFoldDB" id="A0ABD0N8C9"/>
<organism evidence="2 3">
    <name type="scientific">Cirrhinus mrigala</name>
    <name type="common">Mrigala</name>
    <dbReference type="NCBI Taxonomy" id="683832"/>
    <lineage>
        <taxon>Eukaryota</taxon>
        <taxon>Metazoa</taxon>
        <taxon>Chordata</taxon>
        <taxon>Craniata</taxon>
        <taxon>Vertebrata</taxon>
        <taxon>Euteleostomi</taxon>
        <taxon>Actinopterygii</taxon>
        <taxon>Neopterygii</taxon>
        <taxon>Teleostei</taxon>
        <taxon>Ostariophysi</taxon>
        <taxon>Cypriniformes</taxon>
        <taxon>Cyprinidae</taxon>
        <taxon>Labeoninae</taxon>
        <taxon>Labeonini</taxon>
        <taxon>Cirrhinus</taxon>
    </lineage>
</organism>
<gene>
    <name evidence="2" type="ORF">M9458_045943</name>
</gene>
<feature type="non-terminal residue" evidence="2">
    <location>
        <position position="1"/>
    </location>
</feature>
<accession>A0ABD0N8C9</accession>
<keyword evidence="3" id="KW-1185">Reference proteome</keyword>
<protein>
    <submittedName>
        <fullName evidence="2">Uncharacterized protein</fullName>
    </submittedName>
</protein>
<dbReference type="Proteomes" id="UP001529510">
    <property type="component" value="Unassembled WGS sequence"/>
</dbReference>
<feature type="region of interest" description="Disordered" evidence="1">
    <location>
        <begin position="69"/>
        <end position="152"/>
    </location>
</feature>
<feature type="compositionally biased region" description="Polar residues" evidence="1">
    <location>
        <begin position="101"/>
        <end position="110"/>
    </location>
</feature>
<sequence>SSSTLVSCDDVCLMEGFWCGLDDDIRFVVPREDPHWTLKDYISFVLWVEGSTLTADEVDAVCDINVQPHHADVSQHNPVPSQPPPRLAEHEPEPTPDGQPEPNTTESSPKGATARRIATEPELILSDHVQQPATLNKMVDVSVEHEGAEEST</sequence>
<comment type="caution">
    <text evidence="2">The sequence shown here is derived from an EMBL/GenBank/DDBJ whole genome shotgun (WGS) entry which is preliminary data.</text>
</comment>
<evidence type="ECO:0000313" key="2">
    <source>
        <dbReference type="EMBL" id="KAL0157867.1"/>
    </source>
</evidence>
<feature type="compositionally biased region" description="Basic and acidic residues" evidence="1">
    <location>
        <begin position="142"/>
        <end position="152"/>
    </location>
</feature>